<dbReference type="SUPFAM" id="SSF46785">
    <property type="entry name" value="Winged helix' DNA-binding domain"/>
    <property type="match status" value="1"/>
</dbReference>
<dbReference type="PRINTS" id="PR00454">
    <property type="entry name" value="ETSDOMAIN"/>
</dbReference>
<dbReference type="PANTHER" id="PTHR11849:SF201">
    <property type="entry name" value="ETS DNA-BINDING PROTEIN POKKURI"/>
    <property type="match status" value="1"/>
</dbReference>
<evidence type="ECO:0000256" key="2">
    <source>
        <dbReference type="ARBA" id="ARBA00023125"/>
    </source>
</evidence>
<dbReference type="InterPro" id="IPR036390">
    <property type="entry name" value="WH_DNA-bd_sf"/>
</dbReference>
<dbReference type="PROSITE" id="PS50061">
    <property type="entry name" value="ETS_DOMAIN_3"/>
    <property type="match status" value="1"/>
</dbReference>
<evidence type="ECO:0000256" key="4">
    <source>
        <dbReference type="SAM" id="MobiDB-lite"/>
    </source>
</evidence>
<dbReference type="GO" id="GO:0005634">
    <property type="term" value="C:nucleus"/>
    <property type="evidence" value="ECO:0007669"/>
    <property type="project" value="UniProtKB-SubCell"/>
</dbReference>
<comment type="similarity">
    <text evidence="1 3">Belongs to the ETS family.</text>
</comment>
<dbReference type="OrthoDB" id="6408625at2759"/>
<evidence type="ECO:0000256" key="3">
    <source>
        <dbReference type="RuleBase" id="RU004019"/>
    </source>
</evidence>
<feature type="region of interest" description="Disordered" evidence="4">
    <location>
        <begin position="156"/>
        <end position="330"/>
    </location>
</feature>
<feature type="compositionally biased region" description="Basic and acidic residues" evidence="4">
    <location>
        <begin position="578"/>
        <end position="589"/>
    </location>
</feature>
<dbReference type="GO" id="GO:0030154">
    <property type="term" value="P:cell differentiation"/>
    <property type="evidence" value="ECO:0007669"/>
    <property type="project" value="TreeGrafter"/>
</dbReference>
<dbReference type="PANTHER" id="PTHR11849">
    <property type="entry name" value="ETS"/>
    <property type="match status" value="1"/>
</dbReference>
<reference evidence="8" key="1">
    <citation type="submission" date="2025-08" db="UniProtKB">
        <authorList>
            <consortium name="RefSeq"/>
        </authorList>
    </citation>
    <scope>IDENTIFICATION</scope>
    <source>
        <tissue evidence="8">Total insect</tissue>
    </source>
</reference>
<evidence type="ECO:0000259" key="5">
    <source>
        <dbReference type="PROSITE" id="PS50061"/>
    </source>
</evidence>
<feature type="region of interest" description="Disordered" evidence="4">
    <location>
        <begin position="439"/>
        <end position="476"/>
    </location>
</feature>
<dbReference type="SUPFAM" id="SSF47769">
    <property type="entry name" value="SAM/Pointed domain"/>
    <property type="match status" value="1"/>
</dbReference>
<organism evidence="8">
    <name type="scientific">Thrips palmi</name>
    <name type="common">Melon thrips</name>
    <dbReference type="NCBI Taxonomy" id="161013"/>
    <lineage>
        <taxon>Eukaryota</taxon>
        <taxon>Metazoa</taxon>
        <taxon>Ecdysozoa</taxon>
        <taxon>Arthropoda</taxon>
        <taxon>Hexapoda</taxon>
        <taxon>Insecta</taxon>
        <taxon>Pterygota</taxon>
        <taxon>Neoptera</taxon>
        <taxon>Paraneoptera</taxon>
        <taxon>Thysanoptera</taxon>
        <taxon>Terebrantia</taxon>
        <taxon>Thripoidea</taxon>
        <taxon>Thripidae</taxon>
        <taxon>Thrips</taxon>
    </lineage>
</organism>
<dbReference type="AlphaFoldDB" id="A0A6P8ZWQ3"/>
<dbReference type="InterPro" id="IPR000418">
    <property type="entry name" value="Ets_dom"/>
</dbReference>
<dbReference type="InterPro" id="IPR013761">
    <property type="entry name" value="SAM/pointed_sf"/>
</dbReference>
<dbReference type="SMART" id="SM00413">
    <property type="entry name" value="ETS"/>
    <property type="match status" value="1"/>
</dbReference>
<dbReference type="GO" id="GO:0043565">
    <property type="term" value="F:sequence-specific DNA binding"/>
    <property type="evidence" value="ECO:0007669"/>
    <property type="project" value="InterPro"/>
</dbReference>
<dbReference type="GO" id="GO:0000981">
    <property type="term" value="F:DNA-binding transcription factor activity, RNA polymerase II-specific"/>
    <property type="evidence" value="ECO:0007669"/>
    <property type="project" value="TreeGrafter"/>
</dbReference>
<dbReference type="Proteomes" id="UP000515158">
    <property type="component" value="Unplaced"/>
</dbReference>
<comment type="subcellular location">
    <subcellularLocation>
        <location evidence="3">Nucleus</location>
    </subcellularLocation>
</comment>
<proteinExistence type="inferred from homology"/>
<dbReference type="PROSITE" id="PS51433">
    <property type="entry name" value="PNT"/>
    <property type="match status" value="1"/>
</dbReference>
<feature type="domain" description="PNT" evidence="6">
    <location>
        <begin position="62"/>
        <end position="146"/>
    </location>
</feature>
<dbReference type="Pfam" id="PF00178">
    <property type="entry name" value="Ets"/>
    <property type="match status" value="1"/>
</dbReference>
<feature type="compositionally biased region" description="Low complexity" evidence="4">
    <location>
        <begin position="498"/>
        <end position="521"/>
    </location>
</feature>
<dbReference type="PROSITE" id="PS00346">
    <property type="entry name" value="ETS_DOMAIN_2"/>
    <property type="match status" value="1"/>
</dbReference>
<evidence type="ECO:0000259" key="6">
    <source>
        <dbReference type="PROSITE" id="PS51433"/>
    </source>
</evidence>
<dbReference type="Gene3D" id="1.10.150.50">
    <property type="entry name" value="Transcription Factor, Ets-1"/>
    <property type="match status" value="1"/>
</dbReference>
<feature type="compositionally biased region" description="Gly residues" evidence="4">
    <location>
        <begin position="244"/>
        <end position="253"/>
    </location>
</feature>
<dbReference type="InterPro" id="IPR036388">
    <property type="entry name" value="WH-like_DNA-bd_sf"/>
</dbReference>
<dbReference type="GeneID" id="117650315"/>
<dbReference type="FunFam" id="1.10.150.50:FF:000061">
    <property type="entry name" value="Ets DNA-binding protein pokkuri"/>
    <property type="match status" value="1"/>
</dbReference>
<feature type="region of interest" description="Disordered" evidence="4">
    <location>
        <begin position="498"/>
        <end position="589"/>
    </location>
</feature>
<keyword evidence="7" id="KW-1185">Reference proteome</keyword>
<sequence length="589" mass="64205">MKREKSAPPAMKLLPISLPPSGVSAMERLPLSLPFGASDLLWRYPGLNFNVQQGANTPQPAAAPMFDFKNHLPAALATDPRIWSREDVCTFLRWCEREFDLPNFDMDMFQMNGKALCLLTKTDLGERCPGAGDVLHNVLQMLVRDAQFLTRCLPSSPVTPTSRHFPPAHAAHGVHSPHHVPHPLSPAHTHPPPTPNWSLLVRPGAGFGGSNGSSGSTQSQSDSEEDSYPDGANGTNAREQNGNGSTGSTGSTGSGSSPPSTPSYLVTGAPSHAPHTPHTPASPRSPAVKEPATPTSQTASSGSLSLPTTPGTPSFRPSSGAREFFPDTPEPNTNGRLLWDFLQQLLNDASQRYTSYIAWKNRDTGVFKIVDPAGLAKLWGIQKNHLSMNYDKMSRALRYYYRVNILRKVQGERHCYQFLRNPTELKNIKNISLLRQQMSPTRPAPPAAYNGNSTNATSNSNTHQATSPPSPVPMMIKVEPDLDIDDTLEDAEDMPTDLSMMSSQSQRRQQDQQAAATDLSSHSSDRGHFIAPEVSITSKYVREMDSPSESQNSAYPLSFGSRPNETADNVPFPLTLPRRSEPADSEESK</sequence>
<name>A0A6P8ZWQ3_THRPL</name>
<feature type="compositionally biased region" description="Low complexity" evidence="4">
    <location>
        <begin position="447"/>
        <end position="467"/>
    </location>
</feature>
<dbReference type="SMART" id="SM00251">
    <property type="entry name" value="SAM_PNT"/>
    <property type="match status" value="1"/>
</dbReference>
<dbReference type="Gene3D" id="1.10.10.10">
    <property type="entry name" value="Winged helix-like DNA-binding domain superfamily/Winged helix DNA-binding domain"/>
    <property type="match status" value="1"/>
</dbReference>
<feature type="compositionally biased region" description="Low complexity" evidence="4">
    <location>
        <begin position="267"/>
        <end position="286"/>
    </location>
</feature>
<evidence type="ECO:0000256" key="1">
    <source>
        <dbReference type="ARBA" id="ARBA00005562"/>
    </source>
</evidence>
<feature type="domain" description="ETS" evidence="5">
    <location>
        <begin position="336"/>
        <end position="419"/>
    </location>
</feature>
<dbReference type="RefSeq" id="XP_034249550.1">
    <property type="nucleotide sequence ID" value="XM_034393659.1"/>
</dbReference>
<dbReference type="Pfam" id="PF02198">
    <property type="entry name" value="SAM_PNT"/>
    <property type="match status" value="1"/>
</dbReference>
<feature type="compositionally biased region" description="Polar residues" evidence="4">
    <location>
        <begin position="293"/>
        <end position="317"/>
    </location>
</feature>
<dbReference type="CTD" id="33392"/>
<dbReference type="PROSITE" id="PS00345">
    <property type="entry name" value="ETS_DOMAIN_1"/>
    <property type="match status" value="1"/>
</dbReference>
<evidence type="ECO:0000313" key="8">
    <source>
        <dbReference type="RefSeq" id="XP_034249550.1"/>
    </source>
</evidence>
<accession>A0A6P8ZWQ3</accession>
<dbReference type="CDD" id="cd08535">
    <property type="entry name" value="SAM_PNT-Tel_Yan"/>
    <property type="match status" value="1"/>
</dbReference>
<dbReference type="FunFam" id="1.10.10.10:FF:000516">
    <property type="entry name" value="ets DNA-binding protein pokkuri"/>
    <property type="match status" value="1"/>
</dbReference>
<evidence type="ECO:0000313" key="7">
    <source>
        <dbReference type="Proteomes" id="UP000515158"/>
    </source>
</evidence>
<feature type="compositionally biased region" description="Polar residues" evidence="4">
    <location>
        <begin position="233"/>
        <end position="243"/>
    </location>
</feature>
<dbReference type="InterPro" id="IPR046328">
    <property type="entry name" value="ETS_fam"/>
</dbReference>
<gene>
    <name evidence="8" type="primary">LOC117650315</name>
</gene>
<keyword evidence="3" id="KW-0539">Nucleus</keyword>
<dbReference type="InterPro" id="IPR003118">
    <property type="entry name" value="Pointed_dom"/>
</dbReference>
<protein>
    <submittedName>
        <fullName evidence="8">Ets DNA-binding protein pokkuri isoform X3</fullName>
    </submittedName>
</protein>
<feature type="compositionally biased region" description="Polar residues" evidence="4">
    <location>
        <begin position="547"/>
        <end position="567"/>
    </location>
</feature>
<keyword evidence="2 3" id="KW-0238">DNA-binding</keyword>